<gene>
    <name evidence="1" type="primary">Necator_chrI.g1667</name>
    <name evidence="1" type="ORF">RB195_005541</name>
</gene>
<sequence length="98" mass="11059">MECGPKMVQFVSMAPNLTSWTGASRPFPVQEEVHCLKYLGSRVTSVGDIDQECRARVNAAWMKRKMAICIMCDKKVPVRMKSKVYRTVVDPVALYGCE</sequence>
<name>A0ABR1BND0_NECAM</name>
<proteinExistence type="predicted"/>
<comment type="caution">
    <text evidence="1">The sequence shown here is derived from an EMBL/GenBank/DDBJ whole genome shotgun (WGS) entry which is preliminary data.</text>
</comment>
<reference evidence="1 2" key="1">
    <citation type="submission" date="2023-08" db="EMBL/GenBank/DDBJ databases">
        <title>A Necator americanus chromosomal reference genome.</title>
        <authorList>
            <person name="Ilik V."/>
            <person name="Petrzelkova K.J."/>
            <person name="Pardy F."/>
            <person name="Fuh T."/>
            <person name="Niatou-Singa F.S."/>
            <person name="Gouil Q."/>
            <person name="Baker L."/>
            <person name="Ritchie M.E."/>
            <person name="Jex A.R."/>
            <person name="Gazzola D."/>
            <person name="Li H."/>
            <person name="Toshio Fujiwara R."/>
            <person name="Zhan B."/>
            <person name="Aroian R.V."/>
            <person name="Pafco B."/>
            <person name="Schwarz E.M."/>
        </authorList>
    </citation>
    <scope>NUCLEOTIDE SEQUENCE [LARGE SCALE GENOMIC DNA]</scope>
    <source>
        <strain evidence="1 2">Aroian</strain>
        <tissue evidence="1">Whole animal</tissue>
    </source>
</reference>
<dbReference type="Proteomes" id="UP001303046">
    <property type="component" value="Unassembled WGS sequence"/>
</dbReference>
<evidence type="ECO:0000313" key="1">
    <source>
        <dbReference type="EMBL" id="KAK6727941.1"/>
    </source>
</evidence>
<accession>A0ABR1BND0</accession>
<dbReference type="PANTHER" id="PTHR46238:SF8">
    <property type="entry name" value="ENDONUCLEASE_EXONUCLEASE_PHOSPHATASE DOMAIN-CONTAINING PROTEIN"/>
    <property type="match status" value="1"/>
</dbReference>
<protein>
    <submittedName>
        <fullName evidence="1">Uncharacterized protein</fullName>
    </submittedName>
</protein>
<evidence type="ECO:0000313" key="2">
    <source>
        <dbReference type="Proteomes" id="UP001303046"/>
    </source>
</evidence>
<dbReference type="EMBL" id="JAVFWL010000001">
    <property type="protein sequence ID" value="KAK6727941.1"/>
    <property type="molecule type" value="Genomic_DNA"/>
</dbReference>
<organism evidence="1 2">
    <name type="scientific">Necator americanus</name>
    <name type="common">Human hookworm</name>
    <dbReference type="NCBI Taxonomy" id="51031"/>
    <lineage>
        <taxon>Eukaryota</taxon>
        <taxon>Metazoa</taxon>
        <taxon>Ecdysozoa</taxon>
        <taxon>Nematoda</taxon>
        <taxon>Chromadorea</taxon>
        <taxon>Rhabditida</taxon>
        <taxon>Rhabditina</taxon>
        <taxon>Rhabditomorpha</taxon>
        <taxon>Strongyloidea</taxon>
        <taxon>Ancylostomatidae</taxon>
        <taxon>Bunostominae</taxon>
        <taxon>Necator</taxon>
    </lineage>
</organism>
<keyword evidence="2" id="KW-1185">Reference proteome</keyword>
<dbReference type="PANTHER" id="PTHR46238">
    <property type="entry name" value="REVERSE TRANSCRIPTASE DOMAIN-CONTAINING PROTEIN"/>
    <property type="match status" value="1"/>
</dbReference>